<accession>A0A221V267</accession>
<protein>
    <submittedName>
        <fullName evidence="3">Putative oxidoreductase YteT</fullName>
        <ecNumber evidence="3">1.-.-.-</ecNumber>
    </submittedName>
</protein>
<evidence type="ECO:0000313" key="4">
    <source>
        <dbReference type="Proteomes" id="UP000204551"/>
    </source>
</evidence>
<dbReference type="AlphaFoldDB" id="A0A221V267"/>
<dbReference type="PANTHER" id="PTHR43377">
    <property type="entry name" value="BILIVERDIN REDUCTASE A"/>
    <property type="match status" value="1"/>
</dbReference>
<dbReference type="PROSITE" id="PS51318">
    <property type="entry name" value="TAT"/>
    <property type="match status" value="1"/>
</dbReference>
<gene>
    <name evidence="3" type="primary">yteT</name>
    <name evidence="3" type="ORF">AREALGSMS7_03811</name>
</gene>
<name>A0A221V267_9FLAO</name>
<dbReference type="SUPFAM" id="SSF51735">
    <property type="entry name" value="NAD(P)-binding Rossmann-fold domains"/>
    <property type="match status" value="1"/>
</dbReference>
<feature type="domain" description="Gfo/Idh/MocA-like oxidoreductase C-terminal" evidence="2">
    <location>
        <begin position="180"/>
        <end position="437"/>
    </location>
</feature>
<feature type="domain" description="Gfo/Idh/MocA-like oxidoreductase N-terminal" evidence="1">
    <location>
        <begin position="44"/>
        <end position="166"/>
    </location>
</feature>
<dbReference type="Proteomes" id="UP000204551">
    <property type="component" value="Chromosome"/>
</dbReference>
<dbReference type="RefSeq" id="WP_198319159.1">
    <property type="nucleotide sequence ID" value="NZ_CP022515.1"/>
</dbReference>
<evidence type="ECO:0000259" key="1">
    <source>
        <dbReference type="Pfam" id="PF01408"/>
    </source>
</evidence>
<dbReference type="GO" id="GO:0016491">
    <property type="term" value="F:oxidoreductase activity"/>
    <property type="evidence" value="ECO:0007669"/>
    <property type="project" value="UniProtKB-KW"/>
</dbReference>
<dbReference type="InterPro" id="IPR051450">
    <property type="entry name" value="Gfo/Idh/MocA_Oxidoreductases"/>
</dbReference>
<dbReference type="InterPro" id="IPR000683">
    <property type="entry name" value="Gfo/Idh/MocA-like_OxRdtase_N"/>
</dbReference>
<dbReference type="InterPro" id="IPR036291">
    <property type="entry name" value="NAD(P)-bd_dom_sf"/>
</dbReference>
<sequence>MKNNNDVGRRNFIKKTCLAAAAPLLMPLPRASWQPFPFTKVKKRIALVGTGTRGSNAWAKPIVQRYQDHVDLVGICDSNNKRMAFAQNYIGTKAPMYNASDFDKMIKETKPDTVIVTTTDCFHEKYIIRAMELGCDVISEKPLVTDASQGQRIIDAEKRTGKQITTTFNARFGNESEEIKRILETGELGRVISAEYHEFLDIHHGASYFRRWHGKKKFSGSLLVHKASHHFDQMNWWLGSDPIMVNAFGKVGYYGKNNAFRGKNCRTCSFKDSCEFYWDINTARDKGLYLEGESEDGYLRDGCVWDEAIDTYDSMTVEVKYANDVLLSYSLNAFMPYEGQRIAFNCEKGRLDIRTYQNQPWEVTDSYEFRITKNFGESRAYGLSSADGDHGGADDKLRNKLFLTGPTEGNGQIAGSRSGLLASLVGIAAVRSIETGKQQSIDGLVTF</sequence>
<dbReference type="EC" id="1.-.-.-" evidence="3"/>
<dbReference type="GO" id="GO:0000166">
    <property type="term" value="F:nucleotide binding"/>
    <property type="evidence" value="ECO:0007669"/>
    <property type="project" value="InterPro"/>
</dbReference>
<dbReference type="InterPro" id="IPR006311">
    <property type="entry name" value="TAT_signal"/>
</dbReference>
<dbReference type="SUPFAM" id="SSF55347">
    <property type="entry name" value="Glyceraldehyde-3-phosphate dehydrogenase-like, C-terminal domain"/>
    <property type="match status" value="1"/>
</dbReference>
<reference evidence="3 4" key="1">
    <citation type="submission" date="2017-07" db="EMBL/GenBank/DDBJ databases">
        <title>Genome Sequence of Arenibacter algicola Strain SMS7 Isolated from a culture of the Diatom Skeletonema marinoi.</title>
        <authorList>
            <person name="Topel M."/>
            <person name="Pinder M.I.M."/>
            <person name="Johansson O.N."/>
            <person name="Kourtchenko O."/>
            <person name="Godhe A."/>
            <person name="Clarke A.K."/>
        </authorList>
    </citation>
    <scope>NUCLEOTIDE SEQUENCE [LARGE SCALE GENOMIC DNA]</scope>
    <source>
        <strain evidence="3 4">SMS7</strain>
    </source>
</reference>
<dbReference type="Pfam" id="PF02894">
    <property type="entry name" value="GFO_IDH_MocA_C"/>
    <property type="match status" value="1"/>
</dbReference>
<dbReference type="EMBL" id="CP022515">
    <property type="protein sequence ID" value="ASO07221.1"/>
    <property type="molecule type" value="Genomic_DNA"/>
</dbReference>
<evidence type="ECO:0000259" key="2">
    <source>
        <dbReference type="Pfam" id="PF02894"/>
    </source>
</evidence>
<dbReference type="Gene3D" id="3.30.360.10">
    <property type="entry name" value="Dihydrodipicolinate Reductase, domain 2"/>
    <property type="match status" value="1"/>
</dbReference>
<proteinExistence type="predicted"/>
<dbReference type="InterPro" id="IPR004104">
    <property type="entry name" value="Gfo/Idh/MocA-like_OxRdtase_C"/>
</dbReference>
<dbReference type="KEGG" id="aalg:AREALGSMS7_03811"/>
<dbReference type="Pfam" id="PF01408">
    <property type="entry name" value="GFO_IDH_MocA"/>
    <property type="match status" value="1"/>
</dbReference>
<organism evidence="3 4">
    <name type="scientific">Arenibacter algicola</name>
    <dbReference type="NCBI Taxonomy" id="616991"/>
    <lineage>
        <taxon>Bacteria</taxon>
        <taxon>Pseudomonadati</taxon>
        <taxon>Bacteroidota</taxon>
        <taxon>Flavobacteriia</taxon>
        <taxon>Flavobacteriales</taxon>
        <taxon>Flavobacteriaceae</taxon>
        <taxon>Arenibacter</taxon>
    </lineage>
</organism>
<keyword evidence="3" id="KW-0560">Oxidoreductase</keyword>
<dbReference type="PANTHER" id="PTHR43377:SF2">
    <property type="entry name" value="BINDING ROSSMANN FOLD OXIDOREDUCTASE, PUTATIVE (AFU_ORTHOLOGUE AFUA_4G00560)-RELATED"/>
    <property type="match status" value="1"/>
</dbReference>
<dbReference type="Gene3D" id="3.40.50.720">
    <property type="entry name" value="NAD(P)-binding Rossmann-like Domain"/>
    <property type="match status" value="1"/>
</dbReference>
<evidence type="ECO:0000313" key="3">
    <source>
        <dbReference type="EMBL" id="ASO07221.1"/>
    </source>
</evidence>